<protein>
    <submittedName>
        <fullName evidence="4">NUDIX domain-containing protein</fullName>
    </submittedName>
</protein>
<dbReference type="EMBL" id="JAALDL010000001">
    <property type="protein sequence ID" value="NGN96506.1"/>
    <property type="molecule type" value="Genomic_DNA"/>
</dbReference>
<keyword evidence="5" id="KW-1185">Reference proteome</keyword>
<sequence>MNILKTSYHPEVLPLEDKSVFHRRAARAIVVKEDKILLLFTERYHDYSLPGGGIDEHENEVEGLVRELSEETGAQNIRNIRAFGAYEEFRPWHKPDFDVVHMMSYCFWCDIDDELGEVSLEDYEVKNGMRPLWVNIHEAIAHNKETIATSDKQGLSIERETYLLEMVVKELGLYTQST</sequence>
<evidence type="ECO:0000256" key="1">
    <source>
        <dbReference type="ARBA" id="ARBA00001946"/>
    </source>
</evidence>
<dbReference type="PANTHER" id="PTHR43046">
    <property type="entry name" value="GDP-MANNOSE MANNOSYL HYDROLASE"/>
    <property type="match status" value="1"/>
</dbReference>
<reference evidence="4 5" key="1">
    <citation type="submission" date="2020-02" db="EMBL/GenBank/DDBJ databases">
        <title>The draft genome of Grimontia sedimenta sp. nov., isolated from benthic sediments near coral reefs south of Kuwait.</title>
        <authorList>
            <person name="Mahmoud H.M."/>
            <person name="Jose L."/>
            <person name="Eapen S."/>
        </authorList>
    </citation>
    <scope>NUCLEOTIDE SEQUENCE [LARGE SCALE GENOMIC DNA]</scope>
    <source>
        <strain evidence="4 5">S25</strain>
    </source>
</reference>
<dbReference type="InterPro" id="IPR020084">
    <property type="entry name" value="NUDIX_hydrolase_CS"/>
</dbReference>
<accession>A0A6M1R8J1</accession>
<gene>
    <name evidence="4" type="ORF">G5S52_02200</name>
</gene>
<dbReference type="InterPro" id="IPR000086">
    <property type="entry name" value="NUDIX_hydrolase_dom"/>
</dbReference>
<dbReference type="SUPFAM" id="SSF55811">
    <property type="entry name" value="Nudix"/>
    <property type="match status" value="1"/>
</dbReference>
<organism evidence="4 5">
    <name type="scientific">Grimontia sedimenti</name>
    <dbReference type="NCBI Taxonomy" id="2711294"/>
    <lineage>
        <taxon>Bacteria</taxon>
        <taxon>Pseudomonadati</taxon>
        <taxon>Pseudomonadota</taxon>
        <taxon>Gammaproteobacteria</taxon>
        <taxon>Vibrionales</taxon>
        <taxon>Vibrionaceae</taxon>
        <taxon>Grimontia</taxon>
    </lineage>
</organism>
<evidence type="ECO:0000313" key="5">
    <source>
        <dbReference type="Proteomes" id="UP000473008"/>
    </source>
</evidence>
<proteinExistence type="predicted"/>
<dbReference type="Gene3D" id="3.90.79.10">
    <property type="entry name" value="Nucleoside Triphosphate Pyrophosphohydrolase"/>
    <property type="match status" value="1"/>
</dbReference>
<dbReference type="GO" id="GO:0016787">
    <property type="term" value="F:hydrolase activity"/>
    <property type="evidence" value="ECO:0007669"/>
    <property type="project" value="UniProtKB-KW"/>
</dbReference>
<comment type="cofactor">
    <cofactor evidence="1">
        <name>Mg(2+)</name>
        <dbReference type="ChEBI" id="CHEBI:18420"/>
    </cofactor>
</comment>
<dbReference type="Proteomes" id="UP000473008">
    <property type="component" value="Unassembled WGS sequence"/>
</dbReference>
<dbReference type="RefSeq" id="WP_165011597.1">
    <property type="nucleotide sequence ID" value="NZ_JAALDL010000001.1"/>
</dbReference>
<feature type="domain" description="Nudix hydrolase" evidence="3">
    <location>
        <begin position="21"/>
        <end position="156"/>
    </location>
</feature>
<dbReference type="InterPro" id="IPR015797">
    <property type="entry name" value="NUDIX_hydrolase-like_dom_sf"/>
</dbReference>
<evidence type="ECO:0000256" key="2">
    <source>
        <dbReference type="ARBA" id="ARBA00022801"/>
    </source>
</evidence>
<name>A0A6M1R8J1_9GAMM</name>
<dbReference type="PANTHER" id="PTHR43046:SF15">
    <property type="entry name" value="MUTT_NUDIX FAMILY PROTEIN"/>
    <property type="match status" value="1"/>
</dbReference>
<comment type="caution">
    <text evidence="4">The sequence shown here is derived from an EMBL/GenBank/DDBJ whole genome shotgun (WGS) entry which is preliminary data.</text>
</comment>
<evidence type="ECO:0000313" key="4">
    <source>
        <dbReference type="EMBL" id="NGN96506.1"/>
    </source>
</evidence>
<dbReference type="Pfam" id="PF00293">
    <property type="entry name" value="NUDIX"/>
    <property type="match status" value="1"/>
</dbReference>
<dbReference type="PROSITE" id="PS51462">
    <property type="entry name" value="NUDIX"/>
    <property type="match status" value="1"/>
</dbReference>
<keyword evidence="2" id="KW-0378">Hydrolase</keyword>
<dbReference type="PROSITE" id="PS00893">
    <property type="entry name" value="NUDIX_BOX"/>
    <property type="match status" value="1"/>
</dbReference>
<evidence type="ECO:0000259" key="3">
    <source>
        <dbReference type="PROSITE" id="PS51462"/>
    </source>
</evidence>
<dbReference type="AlphaFoldDB" id="A0A6M1R8J1"/>